<keyword evidence="1 2" id="KW-0418">Kinase</keyword>
<dbReference type="GO" id="GO:0005524">
    <property type="term" value="F:ATP binding"/>
    <property type="evidence" value="ECO:0007669"/>
    <property type="project" value="UniProtKB-UniRule"/>
</dbReference>
<evidence type="ECO:0000313" key="2">
    <source>
        <dbReference type="EMBL" id="TNC22470.1"/>
    </source>
</evidence>
<feature type="binding site" evidence="1">
    <location>
        <begin position="11"/>
        <end position="18"/>
    </location>
    <ligand>
        <name>ATP</name>
        <dbReference type="ChEBI" id="CHEBI:30616"/>
    </ligand>
</feature>
<keyword evidence="1 2" id="KW-0808">Transferase</keyword>
<dbReference type="GO" id="GO:0097175">
    <property type="term" value="P:1,6-anhydro-N-acetyl-beta-muramic acid catabolic process"/>
    <property type="evidence" value="ECO:0007669"/>
    <property type="project" value="UniProtKB-UniRule"/>
</dbReference>
<dbReference type="PANTHER" id="PTHR30605:SF0">
    <property type="entry name" value="ANHYDRO-N-ACETYLMURAMIC ACID KINASE"/>
    <property type="match status" value="1"/>
</dbReference>
<comment type="pathway">
    <text evidence="1">Amino-sugar metabolism; 1,6-anhydro-N-acetylmuramate degradation.</text>
</comment>
<dbReference type="EMBL" id="VDFW01000026">
    <property type="protein sequence ID" value="TNC22470.1"/>
    <property type="molecule type" value="Genomic_DNA"/>
</dbReference>
<comment type="similarity">
    <text evidence="1">Belongs to the anhydro-N-acetylmuramic acid kinase family.</text>
</comment>
<dbReference type="UniPathway" id="UPA00544"/>
<dbReference type="RefSeq" id="WP_139099224.1">
    <property type="nucleotide sequence ID" value="NZ_VDFW01000026.1"/>
</dbReference>
<gene>
    <name evidence="1" type="primary">anmK</name>
    <name evidence="2" type="ORF">FG385_24955</name>
</gene>
<comment type="function">
    <text evidence="1">Catalyzes the specific phosphorylation of 1,6-anhydro-N-acetylmuramic acid (anhMurNAc) with the simultaneous cleavage of the 1,6-anhydro ring, generating MurNAc-6-P. Is required for the utilization of anhMurNAc either imported from the medium or derived from its own cell wall murein, and thus plays a role in cell wall recycling.</text>
</comment>
<keyword evidence="1" id="KW-0547">Nucleotide-binding</keyword>
<dbReference type="Gene3D" id="3.30.420.40">
    <property type="match status" value="2"/>
</dbReference>
<dbReference type="HAMAP" id="MF_01270">
    <property type="entry name" value="AnhMurNAc_kinase"/>
    <property type="match status" value="1"/>
</dbReference>
<dbReference type="GO" id="GO:0016773">
    <property type="term" value="F:phosphotransferase activity, alcohol group as acceptor"/>
    <property type="evidence" value="ECO:0007669"/>
    <property type="project" value="UniProtKB-UniRule"/>
</dbReference>
<dbReference type="OrthoDB" id="9763949at2"/>
<dbReference type="InterPro" id="IPR005338">
    <property type="entry name" value="Anhydro_N_Ac-Mur_kinase"/>
</dbReference>
<comment type="catalytic activity">
    <reaction evidence="1">
        <text>1,6-anhydro-N-acetyl-beta-muramate + ATP + H2O = N-acetyl-D-muramate 6-phosphate + ADP + H(+)</text>
        <dbReference type="Rhea" id="RHEA:24952"/>
        <dbReference type="ChEBI" id="CHEBI:15377"/>
        <dbReference type="ChEBI" id="CHEBI:15378"/>
        <dbReference type="ChEBI" id="CHEBI:30616"/>
        <dbReference type="ChEBI" id="CHEBI:58690"/>
        <dbReference type="ChEBI" id="CHEBI:58722"/>
        <dbReference type="ChEBI" id="CHEBI:456216"/>
        <dbReference type="EC" id="2.7.1.170"/>
    </reaction>
</comment>
<proteinExistence type="inferred from homology"/>
<dbReference type="SUPFAM" id="SSF53067">
    <property type="entry name" value="Actin-like ATPase domain"/>
    <property type="match status" value="1"/>
</dbReference>
<dbReference type="NCBIfam" id="NF007146">
    <property type="entry name" value="PRK09585.2-6"/>
    <property type="match status" value="1"/>
</dbReference>
<evidence type="ECO:0000256" key="1">
    <source>
        <dbReference type="HAMAP-Rule" id="MF_01270"/>
    </source>
</evidence>
<dbReference type="Proteomes" id="UP000305546">
    <property type="component" value="Unassembled WGS sequence"/>
</dbReference>
<keyword evidence="3" id="KW-1185">Reference proteome</keyword>
<evidence type="ECO:0000313" key="3">
    <source>
        <dbReference type="Proteomes" id="UP000305546"/>
    </source>
</evidence>
<dbReference type="CDD" id="cd24050">
    <property type="entry name" value="ASKHA_NBD_ANMK"/>
    <property type="match status" value="1"/>
</dbReference>
<sequence>MGERVAGLISGTSVDGIDVALAGLRMDGEEIVLTPLGALEVPYRAGLRADLLAVLQPARTTAEQLTKLDTRVGQAFAEAAQQGIERFGPADFIASLGQTVFHWVEDGHARGTLQLGQPAWIAERTGRPVVADLRARDIAAGGHGAPLASTLDRLWLRGLAESAGRPAVALNIGGIANVTVVRPDGTAIAYDTGPGNALLDLAARRGGLRCDLDGRLAAQGKVDHRLLSRLLEEPYYATAPPKSTGKELFHAVYLDGIDLELTDLLATLTELTARTVAAACENAHTVVGSGGGVRNPALMRALAANLPGARLVTSDELGLPSAAKEAYLTALLGWLTWHGVPGNVPDATGARGPRLLGSITPGRSGLSLPPPRTATVTRLRVAGPMPEE</sequence>
<reference evidence="2 3" key="1">
    <citation type="submission" date="2019-06" db="EMBL/GenBank/DDBJ databases">
        <title>Amycolatopsis alkalitolerans sp. nov., isolated from Gastrodia elata Blume.</title>
        <authorList>
            <person name="Narsing Rao M.P."/>
            <person name="Li W.J."/>
        </authorList>
    </citation>
    <scope>NUCLEOTIDE SEQUENCE [LARGE SCALE GENOMIC DNA]</scope>
    <source>
        <strain evidence="2 3">SYSUP0005</strain>
    </source>
</reference>
<organism evidence="2 3">
    <name type="scientific">Amycolatopsis alkalitolerans</name>
    <dbReference type="NCBI Taxonomy" id="2547244"/>
    <lineage>
        <taxon>Bacteria</taxon>
        <taxon>Bacillati</taxon>
        <taxon>Actinomycetota</taxon>
        <taxon>Actinomycetes</taxon>
        <taxon>Pseudonocardiales</taxon>
        <taxon>Pseudonocardiaceae</taxon>
        <taxon>Amycolatopsis</taxon>
    </lineage>
</organism>
<keyword evidence="1" id="KW-0119">Carbohydrate metabolism</keyword>
<dbReference type="InterPro" id="IPR043129">
    <property type="entry name" value="ATPase_NBD"/>
</dbReference>
<keyword evidence="1" id="KW-0067">ATP-binding</keyword>
<protein>
    <recommendedName>
        <fullName evidence="1">Anhydro-N-acetylmuramic acid kinase</fullName>
        <ecNumber evidence="1">2.7.1.170</ecNumber>
    </recommendedName>
    <alternativeName>
        <fullName evidence="1">AnhMurNAc kinase</fullName>
    </alternativeName>
</protein>
<name>A0A5C4LWC5_9PSEU</name>
<dbReference type="EC" id="2.7.1.170" evidence="1"/>
<comment type="caution">
    <text evidence="2">The sequence shown here is derived from an EMBL/GenBank/DDBJ whole genome shotgun (WGS) entry which is preliminary data.</text>
</comment>
<dbReference type="Pfam" id="PF03702">
    <property type="entry name" value="AnmK"/>
    <property type="match status" value="1"/>
</dbReference>
<dbReference type="AlphaFoldDB" id="A0A5C4LWC5"/>
<dbReference type="GO" id="GO:0016301">
    <property type="term" value="F:kinase activity"/>
    <property type="evidence" value="ECO:0007669"/>
    <property type="project" value="UniProtKB-KW"/>
</dbReference>
<dbReference type="GO" id="GO:0009254">
    <property type="term" value="P:peptidoglycan turnover"/>
    <property type="evidence" value="ECO:0007669"/>
    <property type="project" value="UniProtKB-UniRule"/>
</dbReference>
<accession>A0A5C4LWC5</accession>
<dbReference type="GO" id="GO:0006040">
    <property type="term" value="P:amino sugar metabolic process"/>
    <property type="evidence" value="ECO:0007669"/>
    <property type="project" value="InterPro"/>
</dbReference>
<comment type="pathway">
    <text evidence="1">Cell wall biogenesis; peptidoglycan recycling.</text>
</comment>
<dbReference type="PANTHER" id="PTHR30605">
    <property type="entry name" value="ANHYDRO-N-ACETYLMURAMIC ACID KINASE"/>
    <property type="match status" value="1"/>
</dbReference>
<dbReference type="UniPathway" id="UPA00343"/>